<organism evidence="2 3">
    <name type="scientific">Opisthorchis viverrini</name>
    <name type="common">Southeast Asian liver fluke</name>
    <dbReference type="NCBI Taxonomy" id="6198"/>
    <lineage>
        <taxon>Eukaryota</taxon>
        <taxon>Metazoa</taxon>
        <taxon>Spiralia</taxon>
        <taxon>Lophotrochozoa</taxon>
        <taxon>Platyhelminthes</taxon>
        <taxon>Trematoda</taxon>
        <taxon>Digenea</taxon>
        <taxon>Opisthorchiida</taxon>
        <taxon>Opisthorchiata</taxon>
        <taxon>Opisthorchiidae</taxon>
        <taxon>Opisthorchis</taxon>
    </lineage>
</organism>
<feature type="compositionally biased region" description="Acidic residues" evidence="1">
    <location>
        <begin position="97"/>
        <end position="117"/>
    </location>
</feature>
<dbReference type="Proteomes" id="UP000054324">
    <property type="component" value="Unassembled WGS sequence"/>
</dbReference>
<keyword evidence="3" id="KW-1185">Reference proteome</keyword>
<evidence type="ECO:0000256" key="1">
    <source>
        <dbReference type="SAM" id="MobiDB-lite"/>
    </source>
</evidence>
<feature type="region of interest" description="Disordered" evidence="1">
    <location>
        <begin position="401"/>
        <end position="420"/>
    </location>
</feature>
<dbReference type="CTD" id="20320763"/>
<protein>
    <submittedName>
        <fullName evidence="2">Uncharacterized protein</fullName>
    </submittedName>
</protein>
<feature type="compositionally biased region" description="Basic and acidic residues" evidence="1">
    <location>
        <begin position="119"/>
        <end position="129"/>
    </location>
</feature>
<feature type="region of interest" description="Disordered" evidence="1">
    <location>
        <begin position="28"/>
        <end position="390"/>
    </location>
</feature>
<sequence length="712" mass="77869">MSTTQWSIYYPTEPVTDMSEAWISEDISETIRSENAETQETIESSSSASQKPHPPTLTDSQTADQSLISERNPSDIPTETQDSNSPMTTSFTYSLFSEEESPLTEESLDSSSEDMLPESESRDVTESKSIDSTMANTQQFTSNPTEPAARMPATWISEDTSEANQSGNVETREPMESSSSTATQKSQSLILTDTQTADPALHNAPNPSDTPAETPYHITDMSEAWISEDISETIRSENAETQETIESSSSASQKPHPPTLTDSQTADQSLISERNPSDIPTETQDSNSPMTTSFTYSLFSEEESPLTEESLDSSSEDMLPESESRDVTESKSIDSTMANTQQFTSNPTEPAARMPATWISEDTSEANQSGNVETREPMESSSSTATQKSQSLILTDTQTADPALHNAPNPSDTPAETPYHSLPITTATNHSITDCSAIVSLKAAVFDVITLLSKHRRFKKMCIHLTSCSVIDQVAVDQFAELGNWFANVSSPIEETSSVRCWLGSSSLRACVYIVYKEQPLRLSTINEGFGLNSRNADPKALRPEHSGLSQIEPVLLHSEECGNDSSADVVADKSENNFSSRSASGGDREEEHGGLLSISKYMLPVVPKTNDSNITLHDFKAEFAIRPIIDGSGLPPLQLTRFVAGLMEPLTGNPSIKTRPDNKISYMRRTSEKDVFPKSLLPPHHQDSTCDGEAHETQLSNVKPVEWGTNY</sequence>
<feature type="compositionally biased region" description="Acidic residues" evidence="1">
    <location>
        <begin position="300"/>
        <end position="320"/>
    </location>
</feature>
<proteinExistence type="predicted"/>
<feature type="compositionally biased region" description="Polar residues" evidence="1">
    <location>
        <begin position="260"/>
        <end position="296"/>
    </location>
</feature>
<dbReference type="EMBL" id="KL596756">
    <property type="protein sequence ID" value="KER26103.1"/>
    <property type="molecule type" value="Genomic_DNA"/>
</dbReference>
<feature type="compositionally biased region" description="Polar residues" evidence="1">
    <location>
        <begin position="57"/>
        <end position="93"/>
    </location>
</feature>
<dbReference type="GeneID" id="20320763"/>
<dbReference type="KEGG" id="ovi:T265_06584"/>
<feature type="region of interest" description="Disordered" evidence="1">
    <location>
        <begin position="565"/>
        <end position="592"/>
    </location>
</feature>
<feature type="compositionally biased region" description="Polar residues" evidence="1">
    <location>
        <begin position="36"/>
        <end position="50"/>
    </location>
</feature>
<dbReference type="AlphaFoldDB" id="A0A074ZFX5"/>
<evidence type="ECO:0000313" key="3">
    <source>
        <dbReference type="Proteomes" id="UP000054324"/>
    </source>
</evidence>
<name>A0A074ZFX5_OPIVI</name>
<feature type="compositionally biased region" description="Basic and acidic residues" evidence="1">
    <location>
        <begin position="686"/>
        <end position="697"/>
    </location>
</feature>
<feature type="compositionally biased region" description="Low complexity" evidence="1">
    <location>
        <begin position="177"/>
        <end position="188"/>
    </location>
</feature>
<feature type="compositionally biased region" description="Polar residues" evidence="1">
    <location>
        <begin position="130"/>
        <end position="145"/>
    </location>
</feature>
<feature type="region of interest" description="Disordered" evidence="1">
    <location>
        <begin position="686"/>
        <end position="712"/>
    </location>
</feature>
<accession>A0A074ZFX5</accession>
<reference evidence="2 3" key="1">
    <citation type="submission" date="2013-11" db="EMBL/GenBank/DDBJ databases">
        <title>Opisthorchis viverrini - life in the bile duct.</title>
        <authorList>
            <person name="Young N.D."/>
            <person name="Nagarajan N."/>
            <person name="Lin S.J."/>
            <person name="Korhonen P.K."/>
            <person name="Jex A.R."/>
            <person name="Hall R.S."/>
            <person name="Safavi-Hemami H."/>
            <person name="Kaewkong W."/>
            <person name="Bertrand D."/>
            <person name="Gao S."/>
            <person name="Seet Q."/>
            <person name="Wongkham S."/>
            <person name="Teh B.T."/>
            <person name="Wongkham C."/>
            <person name="Intapan P.M."/>
            <person name="Maleewong W."/>
            <person name="Yang X."/>
            <person name="Hu M."/>
            <person name="Wang Z."/>
            <person name="Hofmann A."/>
            <person name="Sternberg P.W."/>
            <person name="Tan P."/>
            <person name="Wang J."/>
            <person name="Gasser R.B."/>
        </authorList>
    </citation>
    <scope>NUCLEOTIDE SEQUENCE [LARGE SCALE GENOMIC DNA]</scope>
</reference>
<feature type="compositionally biased region" description="Polar residues" evidence="1">
    <location>
        <begin position="333"/>
        <end position="348"/>
    </location>
</feature>
<dbReference type="RefSeq" id="XP_009170151.1">
    <property type="nucleotide sequence ID" value="XM_009171887.1"/>
</dbReference>
<evidence type="ECO:0000313" key="2">
    <source>
        <dbReference type="EMBL" id="KER26103.1"/>
    </source>
</evidence>
<feature type="compositionally biased region" description="Basic and acidic residues" evidence="1">
    <location>
        <begin position="322"/>
        <end position="332"/>
    </location>
</feature>
<gene>
    <name evidence="2" type="ORF">T265_06584</name>
</gene>
<feature type="compositionally biased region" description="Low complexity" evidence="1">
    <location>
        <begin position="380"/>
        <end position="390"/>
    </location>
</feature>
<feature type="compositionally biased region" description="Polar residues" evidence="1">
    <location>
        <begin position="239"/>
        <end position="253"/>
    </location>
</feature>